<dbReference type="PROSITE" id="PS51257">
    <property type="entry name" value="PROKAR_LIPOPROTEIN"/>
    <property type="match status" value="1"/>
</dbReference>
<proteinExistence type="predicted"/>
<dbReference type="RefSeq" id="WP_069159572.1">
    <property type="nucleotide sequence ID" value="NZ_DBFYTC010000018.1"/>
</dbReference>
<keyword evidence="1" id="KW-0732">Signal</keyword>
<feature type="signal peptide" evidence="1">
    <location>
        <begin position="1"/>
        <end position="23"/>
    </location>
</feature>
<dbReference type="Proteomes" id="UP000095003">
    <property type="component" value="Unassembled WGS sequence"/>
</dbReference>
<dbReference type="GeneID" id="93304235"/>
<evidence type="ECO:0000313" key="3">
    <source>
        <dbReference type="Proteomes" id="UP000095003"/>
    </source>
</evidence>
<sequence length="232" mass="22969">MKKKMAIVLSAILACSMGMTAMAAPSPSIQKEPVAQVVVSPSVGTNNTVTTQAVSVSSDKSAVLPGTTFKTASGQVVDPSAVAMVIAPASAEQAQASAASLAAALASSKMQVVNFTGRSGLSLTDANGNLNVVNNMVIGLQTASGEAVAQNGSVSAAFALSDILGAAALGEGETLQALYQRADGTWVAVPVVIKNGAVAVALPAFGGAVNVTFVVAKGAHMEDVPATTSPRT</sequence>
<dbReference type="EMBL" id="MCGI01000010">
    <property type="protein sequence ID" value="ODM02260.1"/>
    <property type="molecule type" value="Genomic_DNA"/>
</dbReference>
<reference evidence="2 3" key="1">
    <citation type="submission" date="2016-07" db="EMBL/GenBank/DDBJ databases">
        <title>Characterization of isolates of Eisenbergiella tayi derived from blood cultures, using whole genome sequencing.</title>
        <authorList>
            <person name="Burdz T."/>
            <person name="Wiebe D."/>
            <person name="Huynh C."/>
            <person name="Bernard K."/>
        </authorList>
    </citation>
    <scope>NUCLEOTIDE SEQUENCE [LARGE SCALE GENOMIC DNA]</scope>
    <source>
        <strain evidence="2 3">NML 120489</strain>
    </source>
</reference>
<evidence type="ECO:0000313" key="2">
    <source>
        <dbReference type="EMBL" id="ODM02260.1"/>
    </source>
</evidence>
<dbReference type="PATRIC" id="fig|1432052.3.peg.7065"/>
<organism evidence="2 3">
    <name type="scientific">Eisenbergiella tayi</name>
    <dbReference type="NCBI Taxonomy" id="1432052"/>
    <lineage>
        <taxon>Bacteria</taxon>
        <taxon>Bacillati</taxon>
        <taxon>Bacillota</taxon>
        <taxon>Clostridia</taxon>
        <taxon>Lachnospirales</taxon>
        <taxon>Lachnospiraceae</taxon>
        <taxon>Eisenbergiella</taxon>
    </lineage>
</organism>
<protein>
    <submittedName>
        <fullName evidence="2">Uncharacterized protein</fullName>
    </submittedName>
</protein>
<gene>
    <name evidence="2" type="ORF">BEH84_06403</name>
</gene>
<feature type="chain" id="PRO_5009122600" evidence="1">
    <location>
        <begin position="24"/>
        <end position="232"/>
    </location>
</feature>
<dbReference type="AlphaFoldDB" id="A0A1E3A0I2"/>
<accession>A0A1E3A0I2</accession>
<evidence type="ECO:0000256" key="1">
    <source>
        <dbReference type="SAM" id="SignalP"/>
    </source>
</evidence>
<name>A0A1E3A0I2_9FIRM</name>
<comment type="caution">
    <text evidence="2">The sequence shown here is derived from an EMBL/GenBank/DDBJ whole genome shotgun (WGS) entry which is preliminary data.</text>
</comment>